<evidence type="ECO:0000313" key="2">
    <source>
        <dbReference type="Proteomes" id="UP000548423"/>
    </source>
</evidence>
<comment type="caution">
    <text evidence="1">The sequence shown here is derived from an EMBL/GenBank/DDBJ whole genome shotgun (WGS) entry which is preliminary data.</text>
</comment>
<dbReference type="NCBIfam" id="TIGR00022">
    <property type="entry name" value="YhcH/YjgK/YiaL family protein"/>
    <property type="match status" value="1"/>
</dbReference>
<dbReference type="Gene3D" id="2.60.120.370">
    <property type="entry name" value="YhcH/YjgK/YiaL"/>
    <property type="match status" value="1"/>
</dbReference>
<dbReference type="AlphaFoldDB" id="A0A852TLP6"/>
<sequence>MLKGKLNDLVESQILSEKIQSTLLLLKEHDFSAYPAGRHELGEDLFFFLNEYETKEVEACFWEAHQVYLDFHYILEGNENIAVDHIERQLVKEDYNEEKDATFFEGDVHSIITMNPGDVMICLPEDSHMAGIIAGEKQRVRKVVLKVKL</sequence>
<dbReference type="InterPro" id="IPR037012">
    <property type="entry name" value="NanQ/TabA/YiaL_sf"/>
</dbReference>
<dbReference type="GO" id="GO:0005829">
    <property type="term" value="C:cytosol"/>
    <property type="evidence" value="ECO:0007669"/>
    <property type="project" value="TreeGrafter"/>
</dbReference>
<dbReference type="EMBL" id="JACCBX010000014">
    <property type="protein sequence ID" value="NYE08437.1"/>
    <property type="molecule type" value="Genomic_DNA"/>
</dbReference>
<dbReference type="PANTHER" id="PTHR34986">
    <property type="entry name" value="EVOLVED BETA-GALACTOSIDASE SUBUNIT BETA"/>
    <property type="match status" value="1"/>
</dbReference>
<protein>
    <submittedName>
        <fullName evidence="1">YhcH/YjgK/YiaL family protein</fullName>
    </submittedName>
</protein>
<evidence type="ECO:0000313" key="1">
    <source>
        <dbReference type="EMBL" id="NYE08437.1"/>
    </source>
</evidence>
<organism evidence="1 2">
    <name type="scientific">Neobacillus niacini</name>
    <dbReference type="NCBI Taxonomy" id="86668"/>
    <lineage>
        <taxon>Bacteria</taxon>
        <taxon>Bacillati</taxon>
        <taxon>Bacillota</taxon>
        <taxon>Bacilli</taxon>
        <taxon>Bacillales</taxon>
        <taxon>Bacillaceae</taxon>
        <taxon>Neobacillus</taxon>
    </lineage>
</organism>
<gene>
    <name evidence="1" type="ORF">F4694_005285</name>
</gene>
<dbReference type="SUPFAM" id="SSF51197">
    <property type="entry name" value="Clavaminate synthase-like"/>
    <property type="match status" value="1"/>
</dbReference>
<reference evidence="2" key="2">
    <citation type="submission" date="2020-08" db="EMBL/GenBank/DDBJ databases">
        <title>The Agave Microbiome: Exploring the role of microbial communities in plant adaptations to desert environments.</title>
        <authorList>
            <person name="Partida-Martinez L.P."/>
        </authorList>
    </citation>
    <scope>NUCLEOTIDE SEQUENCE [LARGE SCALE GENOMIC DNA]</scope>
    <source>
        <strain evidence="2">AT2.8</strain>
    </source>
</reference>
<dbReference type="PANTHER" id="PTHR34986:SF1">
    <property type="entry name" value="PROTEIN YIAL"/>
    <property type="match status" value="1"/>
</dbReference>
<dbReference type="Pfam" id="PF04074">
    <property type="entry name" value="DUF386"/>
    <property type="match status" value="1"/>
</dbReference>
<name>A0A852TLP6_9BACI</name>
<reference evidence="2" key="1">
    <citation type="submission" date="2020-07" db="EMBL/GenBank/DDBJ databases">
        <authorList>
            <person name="Partida-Martinez L."/>
            <person name="Huntemann M."/>
            <person name="Clum A."/>
            <person name="Wang J."/>
            <person name="Palaniappan K."/>
            <person name="Ritter S."/>
            <person name="Chen I.-M."/>
            <person name="Stamatis D."/>
            <person name="Reddy T."/>
            <person name="O'Malley R."/>
            <person name="Daum C."/>
            <person name="Shapiro N."/>
            <person name="Ivanova N."/>
            <person name="Kyrpides N."/>
            <person name="Woyke T."/>
        </authorList>
    </citation>
    <scope>NUCLEOTIDE SEQUENCE [LARGE SCALE GENOMIC DNA]</scope>
    <source>
        <strain evidence="2">AT2.8</strain>
    </source>
</reference>
<dbReference type="Proteomes" id="UP000548423">
    <property type="component" value="Unassembled WGS sequence"/>
</dbReference>
<proteinExistence type="predicted"/>
<accession>A0A852TLP6</accession>
<dbReference type="InterPro" id="IPR004375">
    <property type="entry name" value="NanQ/TabA/YiaL"/>
</dbReference>